<organism evidence="1 2">
    <name type="scientific">Candidatus Regiella insecticola 5.15</name>
    <dbReference type="NCBI Taxonomy" id="1005043"/>
    <lineage>
        <taxon>Bacteria</taxon>
        <taxon>Pseudomonadati</taxon>
        <taxon>Pseudomonadota</taxon>
        <taxon>Gammaproteobacteria</taxon>
        <taxon>Enterobacterales</taxon>
        <taxon>Enterobacteriaceae</taxon>
        <taxon>aphid secondary symbionts</taxon>
        <taxon>Candidatus Regiella</taxon>
    </lineage>
</organism>
<protein>
    <submittedName>
        <fullName evidence="1">Uncharacterized protein</fullName>
    </submittedName>
</protein>
<evidence type="ECO:0000313" key="2">
    <source>
        <dbReference type="Proteomes" id="UP000004116"/>
    </source>
</evidence>
<proteinExistence type="predicted"/>
<comment type="caution">
    <text evidence="1">The sequence shown here is derived from an EMBL/GenBank/DDBJ whole genome shotgun (WGS) entry which is preliminary data.</text>
</comment>
<reference evidence="1 2" key="1">
    <citation type="journal article" date="2012" name="Genome Res.">
        <title>Genomic basis of endosymbiont-conferred protection against an insect parasitoid.</title>
        <authorList>
            <person name="Hansen A.K."/>
            <person name="Vorburger C."/>
            <person name="Moran N.A."/>
        </authorList>
    </citation>
    <scope>NUCLEOTIDE SEQUENCE [LARGE SCALE GENOMIC DNA]</scope>
    <source>
        <strain evidence="2">R5.15</strain>
    </source>
</reference>
<keyword evidence="2" id="KW-1185">Reference proteome</keyword>
<dbReference type="AlphaFoldDB" id="G2H148"/>
<name>G2H148_9ENTR</name>
<sequence>MRTIDSFKNKSTVVISKNKLADETNGTSNISKEYREIRNSSVRLTSVTSNLEQKIKKPSRINKFLVKIGFKIKLYLSMDEKGKDRIEQATRFKHTMENKIFNNTNSEKNKKYQEIHEQASRIIQFFEENDHDILPSMIDYSRIGMLKDNATEHFARTAFRLIRKRFKDVGVKSASKFIAGNAKSEKRLQRAEHTLRDVREKAPQSKEPRNYSYAWERAAGNCGEMSGIAVQLINKSGGYARRYLVDNKGTHVFALVGIPPKTATDNVHFSDYNGCWIVDPWAGIVCEASQYTKCFETKMNQWSKQNKMIYSPCLKSWVSANNADWLKAVTKNNKIPSNAIPYIEYSEFNVRL</sequence>
<dbReference type="RefSeq" id="WP_006707429.1">
    <property type="nucleotide sequence ID" value="NZ_AGCA01000422.1"/>
</dbReference>
<evidence type="ECO:0000313" key="1">
    <source>
        <dbReference type="EMBL" id="EGY28291.1"/>
    </source>
</evidence>
<dbReference type="Proteomes" id="UP000004116">
    <property type="component" value="Unassembled WGS sequence"/>
</dbReference>
<dbReference type="OrthoDB" id="5572038at2"/>
<dbReference type="EMBL" id="AGCA01000422">
    <property type="protein sequence ID" value="EGY28291.1"/>
    <property type="molecule type" value="Genomic_DNA"/>
</dbReference>
<accession>G2H148</accession>
<gene>
    <name evidence="1" type="ORF">Rin_00017830</name>
</gene>